<dbReference type="InterPro" id="IPR000195">
    <property type="entry name" value="Rab-GAP-TBC_dom"/>
</dbReference>
<name>A0A818H9R6_9BILA</name>
<dbReference type="SMART" id="SM00164">
    <property type="entry name" value="TBC"/>
    <property type="match status" value="1"/>
</dbReference>
<dbReference type="Gene3D" id="1.10.8.270">
    <property type="entry name" value="putative rabgap domain of human tbc1 domain family member 14 like domains"/>
    <property type="match status" value="1"/>
</dbReference>
<keyword evidence="5" id="KW-0007">Acetylation</keyword>
<proteinExistence type="predicted"/>
<feature type="region of interest" description="Disordered" evidence="10">
    <location>
        <begin position="604"/>
        <end position="762"/>
    </location>
</feature>
<dbReference type="FunFam" id="1.10.8.270:FF:000005">
    <property type="entry name" value="TBC1 domain family member 15"/>
    <property type="match status" value="1"/>
</dbReference>
<dbReference type="InterPro" id="IPR011421">
    <property type="entry name" value="BCNT-C"/>
</dbReference>
<dbReference type="InterPro" id="IPR035969">
    <property type="entry name" value="Rab-GAP_TBC_sf"/>
</dbReference>
<dbReference type="EMBL" id="CAJOAZ010000037">
    <property type="protein sequence ID" value="CAF3500927.1"/>
    <property type="molecule type" value="Genomic_DNA"/>
</dbReference>
<evidence type="ECO:0000256" key="6">
    <source>
        <dbReference type="ARBA" id="ARBA00055283"/>
    </source>
</evidence>
<evidence type="ECO:0000313" key="15">
    <source>
        <dbReference type="Proteomes" id="UP000663844"/>
    </source>
</evidence>
<comment type="caution">
    <text evidence="13">The sequence shown here is derived from an EMBL/GenBank/DDBJ whole genome shotgun (WGS) entry which is preliminary data.</text>
</comment>
<comment type="function">
    <text evidence="6">Acts as a GTPase activating protein for RAB7A. Does not act on RAB4, RAB5 or RAB6.</text>
</comment>
<evidence type="ECO:0000256" key="8">
    <source>
        <dbReference type="ARBA" id="ARBA00067480"/>
    </source>
</evidence>
<keyword evidence="4" id="KW-0597">Phosphoprotein</keyword>
<feature type="compositionally biased region" description="Polar residues" evidence="10">
    <location>
        <begin position="617"/>
        <end position="634"/>
    </location>
</feature>
<dbReference type="PANTHER" id="PTHR22957:SF645">
    <property type="entry name" value="LD27216P"/>
    <property type="match status" value="1"/>
</dbReference>
<evidence type="ECO:0000256" key="2">
    <source>
        <dbReference type="ARBA" id="ARBA00022468"/>
    </source>
</evidence>
<dbReference type="PROSITE" id="PS50086">
    <property type="entry name" value="TBC_RABGAP"/>
    <property type="match status" value="1"/>
</dbReference>
<sequence length="873" mass="101162">MARDKILFERTHVFVKDRISQNDFRSDSFEEINGTLSITENERGRFFRFIPKGTEDNTTDDWALVNGGNSIISFKNTKNDKDSISVTPNPLLKFRFYFNINTLRSIRRHYVLHSISDIVLVLQDGTTLPAFHFTLSGSKDLIQMLGRYLQLEKSPQDNRLYIVKGEIEQENISQPISAFDQMNLFDNSNDLMKRIKGSDSRRTAIEKFSRVTHFFKDALLGQNEFIPASGNPDGTLEPDITAIMESFNGDLRESNNDGFEVIYKVDFKKLPEVTRYSPMTIKEWEMSLDKDGRVIDINKMKERIFRGGLESNKLRSEVWKFLLNYYPWTSTLNERIELSKQKESEYFAMKLQWKSMIEQQKQRNSLFRDRESLIDKDVIRTDRTHEYFHGDNNIHLEVLHDVLMTYNMFNFDLGYVQGMNDLLSPILIVMENEVDAFWCFVGLMERMEQNFHMDQSHIKHQLGNLHTLLQFIDAELANYLAENNSSNMYFFFRWMLICFKREFSFEDVMYLWEVLWTDHLCQNFELLVCLAILISQKTVIMESKFGCNEILKHINDLSLKVQLEPLLKHAEGLYILLKQHDQSTPGLPPTISVIMFPNKNKNLKKLHKNNDHESDSDATSTISSVKSSRGTSPNPEGERKARTRNLTESHSIDENDSAVINMSEKHKIDDKNDSEDDDDDDDFCPAKTKAEQSDPSDESAEEDGDDNNEDNNVQIDNTKKNDLNITPYDESKTEELWKNFTSSTKSSDTPKITTTTTTEVEKPKQITKILDYAGEKVIVPVTIPPTTSSLKRPASSATTSSSLLDRLGIGKKQKLSTLEKSRLDWSNHKESEALTDDLDSHRRSKDSYVERKAFLQRSEVREHDHYLTNVKKK</sequence>
<dbReference type="Gene3D" id="1.10.472.80">
    <property type="entry name" value="Ypt/Rab-GAP domain of gyp1p, domain 3"/>
    <property type="match status" value="1"/>
</dbReference>
<dbReference type="Pfam" id="PF07572">
    <property type="entry name" value="BCNT"/>
    <property type="match status" value="1"/>
</dbReference>
<evidence type="ECO:0000256" key="4">
    <source>
        <dbReference type="ARBA" id="ARBA00022553"/>
    </source>
</evidence>
<organism evidence="13 15">
    <name type="scientific">Adineta steineri</name>
    <dbReference type="NCBI Taxonomy" id="433720"/>
    <lineage>
        <taxon>Eukaryota</taxon>
        <taxon>Metazoa</taxon>
        <taxon>Spiralia</taxon>
        <taxon>Gnathifera</taxon>
        <taxon>Rotifera</taxon>
        <taxon>Eurotatoria</taxon>
        <taxon>Bdelloidea</taxon>
        <taxon>Adinetida</taxon>
        <taxon>Adinetidae</taxon>
        <taxon>Adineta</taxon>
    </lineage>
</organism>
<comment type="subunit">
    <text evidence="7">Interacts with non-phosphorylated form of RAB8A; phosphorylation of RAB8A at 'Thr-72' disrupts this interaction. Interacts with ARMC12.</text>
</comment>
<feature type="compositionally biased region" description="Acidic residues" evidence="10">
    <location>
        <begin position="694"/>
        <end position="709"/>
    </location>
</feature>
<feature type="domain" description="Rab-GAP TBC" evidence="11">
    <location>
        <begin position="309"/>
        <end position="519"/>
    </location>
</feature>
<evidence type="ECO:0000259" key="11">
    <source>
        <dbReference type="PROSITE" id="PS50086"/>
    </source>
</evidence>
<feature type="compositionally biased region" description="Acidic residues" evidence="10">
    <location>
        <begin position="672"/>
        <end position="683"/>
    </location>
</feature>
<comment type="subcellular location">
    <subcellularLocation>
        <location evidence="1">Cytoplasm</location>
    </subcellularLocation>
</comment>
<protein>
    <recommendedName>
        <fullName evidence="8">TBC1 domain family member 15</fullName>
    </recommendedName>
    <alternativeName>
        <fullName evidence="9">GTPase-activating protein RAB7</fullName>
    </alternativeName>
</protein>
<reference evidence="13" key="1">
    <citation type="submission" date="2021-02" db="EMBL/GenBank/DDBJ databases">
        <authorList>
            <person name="Nowell W R."/>
        </authorList>
    </citation>
    <scope>NUCLEOTIDE SEQUENCE</scope>
</reference>
<evidence type="ECO:0000313" key="14">
    <source>
        <dbReference type="EMBL" id="CAF3966169.1"/>
    </source>
</evidence>
<dbReference type="PROSITE" id="PS51279">
    <property type="entry name" value="BCNT_C"/>
    <property type="match status" value="1"/>
</dbReference>
<dbReference type="Pfam" id="PF12068">
    <property type="entry name" value="PH_RBD"/>
    <property type="match status" value="1"/>
</dbReference>
<evidence type="ECO:0000256" key="10">
    <source>
        <dbReference type="SAM" id="MobiDB-lite"/>
    </source>
</evidence>
<evidence type="ECO:0000256" key="5">
    <source>
        <dbReference type="ARBA" id="ARBA00022990"/>
    </source>
</evidence>
<dbReference type="InterPro" id="IPR021935">
    <property type="entry name" value="SGSM1/2_RBD"/>
</dbReference>
<dbReference type="GO" id="GO:0005737">
    <property type="term" value="C:cytoplasm"/>
    <property type="evidence" value="ECO:0007669"/>
    <property type="project" value="UniProtKB-SubCell"/>
</dbReference>
<evidence type="ECO:0000256" key="9">
    <source>
        <dbReference type="ARBA" id="ARBA00082539"/>
    </source>
</evidence>
<dbReference type="EMBL" id="CAJOAY010002613">
    <property type="protein sequence ID" value="CAF3966169.1"/>
    <property type="molecule type" value="Genomic_DNA"/>
</dbReference>
<evidence type="ECO:0000256" key="1">
    <source>
        <dbReference type="ARBA" id="ARBA00004496"/>
    </source>
</evidence>
<dbReference type="Pfam" id="PF00566">
    <property type="entry name" value="RabGAP-TBC"/>
    <property type="match status" value="1"/>
</dbReference>
<accession>A0A818H9R6</accession>
<dbReference type="SUPFAM" id="SSF47923">
    <property type="entry name" value="Ypt/Rab-GAP domain of gyp1p"/>
    <property type="match status" value="2"/>
</dbReference>
<dbReference type="GO" id="GO:0005096">
    <property type="term" value="F:GTPase activator activity"/>
    <property type="evidence" value="ECO:0007669"/>
    <property type="project" value="UniProtKB-KW"/>
</dbReference>
<keyword evidence="2" id="KW-0343">GTPase activation</keyword>
<evidence type="ECO:0000256" key="3">
    <source>
        <dbReference type="ARBA" id="ARBA00022490"/>
    </source>
</evidence>
<keyword evidence="3" id="KW-0963">Cytoplasm</keyword>
<dbReference type="PANTHER" id="PTHR22957">
    <property type="entry name" value="TBC1 DOMAIN FAMILY MEMBER GTPASE-ACTIVATING PROTEIN"/>
    <property type="match status" value="1"/>
</dbReference>
<feature type="compositionally biased region" description="Low complexity" evidence="10">
    <location>
        <begin position="741"/>
        <end position="758"/>
    </location>
</feature>
<feature type="domain" description="BCNT-C" evidence="12">
    <location>
        <begin position="794"/>
        <end position="873"/>
    </location>
</feature>
<evidence type="ECO:0000313" key="13">
    <source>
        <dbReference type="EMBL" id="CAF3500927.1"/>
    </source>
</evidence>
<evidence type="ECO:0000259" key="12">
    <source>
        <dbReference type="PROSITE" id="PS51279"/>
    </source>
</evidence>
<gene>
    <name evidence="14" type="ORF">OKA104_LOCUS27828</name>
    <name evidence="13" type="ORF">OXD698_LOCUS1309</name>
</gene>
<dbReference type="FunFam" id="1.10.472.80:FF:000005">
    <property type="entry name" value="TBC1 domain family member 15"/>
    <property type="match status" value="1"/>
</dbReference>
<dbReference type="Proteomes" id="UP000663881">
    <property type="component" value="Unassembled WGS sequence"/>
</dbReference>
<dbReference type="Proteomes" id="UP000663844">
    <property type="component" value="Unassembled WGS sequence"/>
</dbReference>
<evidence type="ECO:0000256" key="7">
    <source>
        <dbReference type="ARBA" id="ARBA00065268"/>
    </source>
</evidence>
<feature type="compositionally biased region" description="Basic and acidic residues" evidence="10">
    <location>
        <begin position="636"/>
        <end position="653"/>
    </location>
</feature>
<dbReference type="AlphaFoldDB" id="A0A818H9R6"/>